<dbReference type="EMBL" id="BARU01028737">
    <property type="protein sequence ID" value="GAH74006.1"/>
    <property type="molecule type" value="Genomic_DNA"/>
</dbReference>
<proteinExistence type="predicted"/>
<sequence>MAEYRHLNNAPITEAIIDLRVRLPSEFQVEKFSSLRETLHDQYPDVDTRKSIEGEMEIGGGKLRQSLRDTGIHGYVFKSLDKTKVAQFRKDGFTFSRLKPYTCWEDILAEAKNLWGLYVATASPELVTRIAVRYINQLNIPLPIDDLARYLTVPPRVPDNVPQE</sequence>
<dbReference type="InterPro" id="IPR026349">
    <property type="entry name" value="CHP04255"/>
</dbReference>
<dbReference type="AlphaFoldDB" id="X1HV38"/>
<protein>
    <submittedName>
        <fullName evidence="1">Uncharacterized protein</fullName>
    </submittedName>
</protein>
<feature type="non-terminal residue" evidence="1">
    <location>
        <position position="164"/>
    </location>
</feature>
<accession>X1HV38</accession>
<gene>
    <name evidence="1" type="ORF">S03H2_45825</name>
</gene>
<name>X1HV38_9ZZZZ</name>
<comment type="caution">
    <text evidence="1">The sequence shown here is derived from an EMBL/GenBank/DDBJ whole genome shotgun (WGS) entry which is preliminary data.</text>
</comment>
<dbReference type="NCBIfam" id="TIGR04255">
    <property type="entry name" value="sporadTIGR04255"/>
    <property type="match status" value="1"/>
</dbReference>
<evidence type="ECO:0000313" key="1">
    <source>
        <dbReference type="EMBL" id="GAH74006.1"/>
    </source>
</evidence>
<organism evidence="1">
    <name type="scientific">marine sediment metagenome</name>
    <dbReference type="NCBI Taxonomy" id="412755"/>
    <lineage>
        <taxon>unclassified sequences</taxon>
        <taxon>metagenomes</taxon>
        <taxon>ecological metagenomes</taxon>
    </lineage>
</organism>
<reference evidence="1" key="1">
    <citation type="journal article" date="2014" name="Front. Microbiol.">
        <title>High frequency of phylogenetically diverse reductive dehalogenase-homologous genes in deep subseafloor sedimentary metagenomes.</title>
        <authorList>
            <person name="Kawai M."/>
            <person name="Futagami T."/>
            <person name="Toyoda A."/>
            <person name="Takaki Y."/>
            <person name="Nishi S."/>
            <person name="Hori S."/>
            <person name="Arai W."/>
            <person name="Tsubouchi T."/>
            <person name="Morono Y."/>
            <person name="Uchiyama I."/>
            <person name="Ito T."/>
            <person name="Fujiyama A."/>
            <person name="Inagaki F."/>
            <person name="Takami H."/>
        </authorList>
    </citation>
    <scope>NUCLEOTIDE SEQUENCE</scope>
    <source>
        <strain evidence="1">Expedition CK06-06</strain>
    </source>
</reference>